<dbReference type="PANTHER" id="PTHR24414:SF44">
    <property type="entry name" value="F-BOX DOMAIN-CONTAINING PROTEIN"/>
    <property type="match status" value="1"/>
</dbReference>
<dbReference type="AlphaFoldDB" id="J7GL14"/>
<dbReference type="EC" id="3.6.4.12" evidence="2"/>
<dbReference type="Gene3D" id="2.120.10.80">
    <property type="entry name" value="Kelch-type beta propeller"/>
    <property type="match status" value="1"/>
</dbReference>
<sequence>MGTTTHINKFHNKNPNQSILKAWLKQLWWWPKKLQSMGDMLETILSYVPLIDLVPASHVCKSWKRAVFSSLRHLNKPKPWLIAHTHTTSHAFDPRSHVWIEIKQQQPPIKQQQQISTLRSSHSNLLYMLSPSKLSFSFDPLHLTWHHTDAPLVWRVDPIVAAVGRHIIIAGGTCYFEDDPLAVEIYDVETRAWELCDPMPAILKDSSASTWLSIASDDLKLFVTEKHSGVTHTFDPETKTWSGQYDLRPDPCIFYSVIAFSDDRLILAGLIGEMDNVRGVKLWGVNCESFECEEIGEMPLEFLEKLKGESFQLSSIAVCFAGKVVNIYNPLMAEEVFMCEFVDGGCQWWSVRNAAANRWNRMETVVFTSSKVGIEDLHRAVWSENRRFAVVSPE</sequence>
<dbReference type="GO" id="GO:0043161">
    <property type="term" value="P:proteasome-mediated ubiquitin-dependent protein catabolic process"/>
    <property type="evidence" value="ECO:0007669"/>
    <property type="project" value="TreeGrafter"/>
</dbReference>
<reference evidence="2" key="1">
    <citation type="submission" date="2012-05" db="EMBL/GenBank/DDBJ databases">
        <title>Identification of genes involved in indole-3-butyric acid-induced adventitious root formation in nodal cuttings of Camellia sinensis (L.) by suppression subtractive hybridization.</title>
        <authorList>
            <person name="Wei K."/>
            <person name="Wang L."/>
            <person name="Cheng H."/>
        </authorList>
    </citation>
    <scope>NUCLEOTIDE SEQUENCE</scope>
</reference>
<feature type="domain" description="F-box" evidence="1">
    <location>
        <begin position="39"/>
        <end position="70"/>
    </location>
</feature>
<protein>
    <submittedName>
        <fullName evidence="2">F-box/kelch protein</fullName>
        <ecNumber evidence="2">3.6.4.12</ecNumber>
    </submittedName>
</protein>
<dbReference type="InterPro" id="IPR015915">
    <property type="entry name" value="Kelch-typ_b-propeller"/>
</dbReference>
<dbReference type="Pfam" id="PF00646">
    <property type="entry name" value="F-box"/>
    <property type="match status" value="1"/>
</dbReference>
<name>J7GL14_CAMSI</name>
<dbReference type="PANTHER" id="PTHR24414">
    <property type="entry name" value="F-BOX/KELCH-REPEAT PROTEIN SKIP4"/>
    <property type="match status" value="1"/>
</dbReference>
<dbReference type="SUPFAM" id="SSF117281">
    <property type="entry name" value="Kelch motif"/>
    <property type="match status" value="1"/>
</dbReference>
<evidence type="ECO:0000313" key="2">
    <source>
        <dbReference type="EMBL" id="AFP73462.1"/>
    </source>
</evidence>
<dbReference type="SUPFAM" id="SSF81383">
    <property type="entry name" value="F-box domain"/>
    <property type="match status" value="1"/>
</dbReference>
<dbReference type="InterPro" id="IPR050354">
    <property type="entry name" value="F-box/kelch-repeat_ARATH"/>
</dbReference>
<dbReference type="CDD" id="cd09917">
    <property type="entry name" value="F-box_SF"/>
    <property type="match status" value="1"/>
</dbReference>
<proteinExistence type="evidence at transcript level"/>
<dbReference type="InterPro" id="IPR001810">
    <property type="entry name" value="F-box_dom"/>
</dbReference>
<keyword evidence="2" id="KW-0378">Hydrolase</keyword>
<dbReference type="GO" id="GO:0016787">
    <property type="term" value="F:hydrolase activity"/>
    <property type="evidence" value="ECO:0007669"/>
    <property type="project" value="UniProtKB-KW"/>
</dbReference>
<dbReference type="GO" id="GO:0003678">
    <property type="term" value="F:DNA helicase activity"/>
    <property type="evidence" value="ECO:0007669"/>
    <property type="project" value="UniProtKB-EC"/>
</dbReference>
<organism evidence="2">
    <name type="scientific">Camellia sinensis</name>
    <name type="common">Tea plant</name>
    <name type="synonym">Thea sinensis</name>
    <dbReference type="NCBI Taxonomy" id="4442"/>
    <lineage>
        <taxon>Eukaryota</taxon>
        <taxon>Viridiplantae</taxon>
        <taxon>Streptophyta</taxon>
        <taxon>Embryophyta</taxon>
        <taxon>Tracheophyta</taxon>
        <taxon>Spermatophyta</taxon>
        <taxon>Magnoliopsida</taxon>
        <taxon>eudicotyledons</taxon>
        <taxon>Gunneridae</taxon>
        <taxon>Pentapetalae</taxon>
        <taxon>asterids</taxon>
        <taxon>Ericales</taxon>
        <taxon>Theaceae</taxon>
        <taxon>Camellia</taxon>
    </lineage>
</organism>
<dbReference type="InterPro" id="IPR036047">
    <property type="entry name" value="F-box-like_dom_sf"/>
</dbReference>
<dbReference type="GO" id="GO:0005829">
    <property type="term" value="C:cytosol"/>
    <property type="evidence" value="ECO:0007669"/>
    <property type="project" value="TreeGrafter"/>
</dbReference>
<dbReference type="Gene3D" id="1.20.1280.50">
    <property type="match status" value="1"/>
</dbReference>
<dbReference type="EMBL" id="JX110708">
    <property type="protein sequence ID" value="AFP73462.1"/>
    <property type="molecule type" value="mRNA"/>
</dbReference>
<dbReference type="GO" id="GO:0005634">
    <property type="term" value="C:nucleus"/>
    <property type="evidence" value="ECO:0007669"/>
    <property type="project" value="TreeGrafter"/>
</dbReference>
<evidence type="ECO:0000259" key="1">
    <source>
        <dbReference type="Pfam" id="PF00646"/>
    </source>
</evidence>
<accession>J7GL14</accession>